<dbReference type="SMART" id="SM00470">
    <property type="entry name" value="ParB"/>
    <property type="match status" value="1"/>
</dbReference>
<evidence type="ECO:0000256" key="3">
    <source>
        <dbReference type="SAM" id="MobiDB-lite"/>
    </source>
</evidence>
<organism evidence="5 6">
    <name type="scientific">Streptomonospora litoralis</name>
    <dbReference type="NCBI Taxonomy" id="2498135"/>
    <lineage>
        <taxon>Bacteria</taxon>
        <taxon>Bacillati</taxon>
        <taxon>Actinomycetota</taxon>
        <taxon>Actinomycetes</taxon>
        <taxon>Streptosporangiales</taxon>
        <taxon>Nocardiopsidaceae</taxon>
        <taxon>Streptomonospora</taxon>
    </lineage>
</organism>
<evidence type="ECO:0000313" key="6">
    <source>
        <dbReference type="Proteomes" id="UP000292235"/>
    </source>
</evidence>
<dbReference type="InterPro" id="IPR050336">
    <property type="entry name" value="Chromosome_partition/occlusion"/>
</dbReference>
<comment type="similarity">
    <text evidence="1">Belongs to the ParB family.</text>
</comment>
<gene>
    <name evidence="5" type="primary">parB2</name>
    <name evidence="5" type="ORF">EKD16_25430</name>
</gene>
<evidence type="ECO:0000256" key="2">
    <source>
        <dbReference type="ARBA" id="ARBA00022829"/>
    </source>
</evidence>
<keyword evidence="2" id="KW-0159">Chromosome partition</keyword>
<dbReference type="Pfam" id="PF02195">
    <property type="entry name" value="ParB_N"/>
    <property type="match status" value="1"/>
</dbReference>
<dbReference type="InterPro" id="IPR041468">
    <property type="entry name" value="HTH_ParB/Spo0J"/>
</dbReference>
<feature type="region of interest" description="Disordered" evidence="3">
    <location>
        <begin position="289"/>
        <end position="309"/>
    </location>
</feature>
<dbReference type="InterPro" id="IPR003115">
    <property type="entry name" value="ParB_N"/>
</dbReference>
<keyword evidence="5" id="KW-0614">Plasmid</keyword>
<dbReference type="InterPro" id="IPR036086">
    <property type="entry name" value="ParB/Sulfiredoxin_sf"/>
</dbReference>
<dbReference type="Pfam" id="PF17762">
    <property type="entry name" value="HTH_ParB"/>
    <property type="match status" value="1"/>
</dbReference>
<dbReference type="GO" id="GO:0007059">
    <property type="term" value="P:chromosome segregation"/>
    <property type="evidence" value="ECO:0007669"/>
    <property type="project" value="UniProtKB-KW"/>
</dbReference>
<dbReference type="SUPFAM" id="SSF110849">
    <property type="entry name" value="ParB/Sulfiredoxin"/>
    <property type="match status" value="1"/>
</dbReference>
<feature type="compositionally biased region" description="Acidic residues" evidence="3">
    <location>
        <begin position="298"/>
        <end position="309"/>
    </location>
</feature>
<geneLocation type="plasmid" evidence="6">
    <name>phim2</name>
</geneLocation>
<dbReference type="KEGG" id="strr:EKD16_25430"/>
<name>A0A4P6Q7P9_9ACTN</name>
<feature type="domain" description="ParB-like N-terminal" evidence="4">
    <location>
        <begin position="6"/>
        <end position="96"/>
    </location>
</feature>
<dbReference type="Gene3D" id="1.10.10.2830">
    <property type="match status" value="1"/>
</dbReference>
<dbReference type="AlphaFoldDB" id="A0A4P6Q7P9"/>
<reference evidence="5 6" key="1">
    <citation type="submission" date="2019-02" db="EMBL/GenBank/DDBJ databases">
        <authorList>
            <person name="Khodamoradi S."/>
            <person name="Hahnke R.L."/>
            <person name="Kaempfer P."/>
            <person name="Schumann P."/>
            <person name="Rohde M."/>
            <person name="Steinert M."/>
            <person name="Luzhetskyy A."/>
            <person name="Wink J."/>
            <person name="Ruckert C."/>
        </authorList>
    </citation>
    <scope>NUCLEOTIDE SEQUENCE [LARGE SCALE GENOMIC DNA]</scope>
    <source>
        <strain evidence="5 6">M2</strain>
        <plasmid evidence="6">phim2</plasmid>
    </source>
</reference>
<dbReference type="EMBL" id="CP036456">
    <property type="protein sequence ID" value="QBI56826.1"/>
    <property type="molecule type" value="Genomic_DNA"/>
</dbReference>
<dbReference type="SUPFAM" id="SSF109709">
    <property type="entry name" value="KorB DNA-binding domain-like"/>
    <property type="match status" value="1"/>
</dbReference>
<feature type="compositionally biased region" description="Basic and acidic residues" evidence="3">
    <location>
        <begin position="9"/>
        <end position="20"/>
    </location>
</feature>
<accession>A0A4P6Q7P9</accession>
<dbReference type="Gene3D" id="3.90.1530.30">
    <property type="match status" value="1"/>
</dbReference>
<dbReference type="InterPro" id="IPR004437">
    <property type="entry name" value="ParB/RepB/Spo0J"/>
</dbReference>
<evidence type="ECO:0000313" key="5">
    <source>
        <dbReference type="EMBL" id="QBI56826.1"/>
    </source>
</evidence>
<proteinExistence type="inferred from homology"/>
<evidence type="ECO:0000259" key="4">
    <source>
        <dbReference type="SMART" id="SM00470"/>
    </source>
</evidence>
<dbReference type="PANTHER" id="PTHR33375">
    <property type="entry name" value="CHROMOSOME-PARTITIONING PROTEIN PARB-RELATED"/>
    <property type="match status" value="1"/>
</dbReference>
<dbReference type="NCBIfam" id="TIGR00180">
    <property type="entry name" value="parB_part"/>
    <property type="match status" value="1"/>
</dbReference>
<evidence type="ECO:0000256" key="1">
    <source>
        <dbReference type="ARBA" id="ARBA00006295"/>
    </source>
</evidence>
<keyword evidence="6" id="KW-1185">Reference proteome</keyword>
<sequence length="309" mass="33778">MAATQKTIPLDRIDRDPAQPRQHFDETELDKLAGSLAAVGQQQPVRVRYDRASRRYTLIMGERRWRAAHRAGLTELLAVVEHGTGSTFLESVVENSARADMTPMEEAEAFAKLIDEHGMTTEEVATAVGKTVAYITWRLPLLNLIGPAREALDKQHLPTGLAGYVCRLTSEGQRLVLNKWIKGEFTNFRDAEAFAQTRRELEDQGVMFDVDEPSEEEKKQIRKRRAQVTSQVDRLASAGGILHELAQADPAELARVLTGAAGPGVYQQRIAALREAAGKAESVLRKAAAMAASGASPDLDEAAGEEPAA</sequence>
<dbReference type="RefSeq" id="WP_165498697.1">
    <property type="nucleotide sequence ID" value="NZ_CP036456.1"/>
</dbReference>
<dbReference type="GO" id="GO:0005694">
    <property type="term" value="C:chromosome"/>
    <property type="evidence" value="ECO:0007669"/>
    <property type="project" value="TreeGrafter"/>
</dbReference>
<dbReference type="PANTHER" id="PTHR33375:SF1">
    <property type="entry name" value="CHROMOSOME-PARTITIONING PROTEIN PARB-RELATED"/>
    <property type="match status" value="1"/>
</dbReference>
<dbReference type="Proteomes" id="UP000292235">
    <property type="component" value="Plasmid phiM2"/>
</dbReference>
<feature type="region of interest" description="Disordered" evidence="3">
    <location>
        <begin position="1"/>
        <end position="20"/>
    </location>
</feature>
<protein>
    <submittedName>
        <fullName evidence="5">Putative chromosome-partitioning protein ParB</fullName>
    </submittedName>
</protein>
<dbReference type="GO" id="GO:0003677">
    <property type="term" value="F:DNA binding"/>
    <property type="evidence" value="ECO:0007669"/>
    <property type="project" value="InterPro"/>
</dbReference>